<feature type="domain" description="DUF1707" evidence="2">
    <location>
        <begin position="11"/>
        <end position="62"/>
    </location>
</feature>
<name>A0ABS1LY24_9NOCA</name>
<gene>
    <name evidence="4" type="ORF">JK358_02645</name>
</gene>
<accession>A0ABS1LY24</accession>
<dbReference type="Pfam" id="PF13828">
    <property type="entry name" value="DUF4190"/>
    <property type="match status" value="1"/>
</dbReference>
<sequence>MESQWGSEHLLAGDADRERTIEALKTNFQAGRLTVDELSERIGQALNARTYGELNVVMTGLPALRPNPPVPMYPPMYYQPPKPTQRGAGVAAFVLGVLGFICGITAVPAIILGVVALAMNSERDDKGFAIAGIATGAMWLAIFGLWILT</sequence>
<keyword evidence="1" id="KW-0812">Transmembrane</keyword>
<feature type="transmembrane region" description="Helical" evidence="1">
    <location>
        <begin position="90"/>
        <end position="116"/>
    </location>
</feature>
<evidence type="ECO:0000256" key="1">
    <source>
        <dbReference type="SAM" id="Phobius"/>
    </source>
</evidence>
<evidence type="ECO:0000259" key="2">
    <source>
        <dbReference type="Pfam" id="PF08044"/>
    </source>
</evidence>
<evidence type="ECO:0000259" key="3">
    <source>
        <dbReference type="Pfam" id="PF13828"/>
    </source>
</evidence>
<keyword evidence="5" id="KW-1185">Reference proteome</keyword>
<keyword evidence="1" id="KW-0472">Membrane</keyword>
<dbReference type="InterPro" id="IPR025241">
    <property type="entry name" value="DUF4190"/>
</dbReference>
<feature type="transmembrane region" description="Helical" evidence="1">
    <location>
        <begin position="128"/>
        <end position="148"/>
    </location>
</feature>
<protein>
    <submittedName>
        <fullName evidence="4">DUF1707 and DUF4190 domain-containing protein</fullName>
    </submittedName>
</protein>
<dbReference type="Pfam" id="PF08044">
    <property type="entry name" value="DUF1707"/>
    <property type="match status" value="1"/>
</dbReference>
<organism evidence="4 5">
    <name type="scientific">Nocardia acididurans</name>
    <dbReference type="NCBI Taxonomy" id="2802282"/>
    <lineage>
        <taxon>Bacteria</taxon>
        <taxon>Bacillati</taxon>
        <taxon>Actinomycetota</taxon>
        <taxon>Actinomycetes</taxon>
        <taxon>Mycobacteriales</taxon>
        <taxon>Nocardiaceae</taxon>
        <taxon>Nocardia</taxon>
    </lineage>
</organism>
<dbReference type="EMBL" id="JAERRJ010000001">
    <property type="protein sequence ID" value="MBL1073287.1"/>
    <property type="molecule type" value="Genomic_DNA"/>
</dbReference>
<evidence type="ECO:0000313" key="5">
    <source>
        <dbReference type="Proteomes" id="UP000602198"/>
    </source>
</evidence>
<dbReference type="InterPro" id="IPR012551">
    <property type="entry name" value="DUF1707_SHOCT-like"/>
</dbReference>
<dbReference type="Proteomes" id="UP000602198">
    <property type="component" value="Unassembled WGS sequence"/>
</dbReference>
<comment type="caution">
    <text evidence="4">The sequence shown here is derived from an EMBL/GenBank/DDBJ whole genome shotgun (WGS) entry which is preliminary data.</text>
</comment>
<feature type="domain" description="DUF4190" evidence="3">
    <location>
        <begin position="89"/>
        <end position="145"/>
    </location>
</feature>
<dbReference type="RefSeq" id="WP_201943071.1">
    <property type="nucleotide sequence ID" value="NZ_JAERRJ010000001.1"/>
</dbReference>
<proteinExistence type="predicted"/>
<evidence type="ECO:0000313" key="4">
    <source>
        <dbReference type="EMBL" id="MBL1073287.1"/>
    </source>
</evidence>
<reference evidence="4 5" key="1">
    <citation type="submission" date="2021-01" db="EMBL/GenBank/DDBJ databases">
        <title>WGS of actinomycetes isolated from Thailand.</title>
        <authorList>
            <person name="Thawai C."/>
        </authorList>
    </citation>
    <scope>NUCLEOTIDE SEQUENCE [LARGE SCALE GENOMIC DNA]</scope>
    <source>
        <strain evidence="4 5">LPG 2</strain>
    </source>
</reference>
<keyword evidence="1" id="KW-1133">Transmembrane helix</keyword>